<gene>
    <name evidence="2" type="ORF">GGQ54_002892</name>
</gene>
<dbReference type="Gene3D" id="1.20.1300.10">
    <property type="entry name" value="Fumarate reductase/succinate dehydrogenase, transmembrane subunit"/>
    <property type="match status" value="1"/>
</dbReference>
<protein>
    <submittedName>
        <fullName evidence="2">Succinate dehydrogenase / fumarate reductase cytochrome b subunit</fullName>
    </submittedName>
</protein>
<proteinExistence type="predicted"/>
<keyword evidence="1" id="KW-1133">Transmembrane helix</keyword>
<sequence>MATSSLTVHQRAARSLVVSKYVMAITGLIMLLFLIGHMLGNLKLFAGAEEFNHYAEGLRTLGEPILPYSAGLWAIRPVLLLAVILHIVSAVRLTQRDRAAVGPGRRYVSTQHRTGVQRTYASFTMRWGGLTIALFVIYHLLQFTLLPKLVLDPATNGAFPGSGLADPYVRTVTAFTVWWVVLIYAAAIVALGMHLRHGIYSAVATLGGIRTPRARTRALAWSAGIALVLSLGFLIPPFACLFGVVQP</sequence>
<evidence type="ECO:0000313" key="3">
    <source>
        <dbReference type="Proteomes" id="UP000527616"/>
    </source>
</evidence>
<dbReference type="NCBIfam" id="TIGR02046">
    <property type="entry name" value="sdhC_b558_fam"/>
    <property type="match status" value="1"/>
</dbReference>
<feature type="transmembrane region" description="Helical" evidence="1">
    <location>
        <begin position="219"/>
        <end position="245"/>
    </location>
</feature>
<evidence type="ECO:0000313" key="2">
    <source>
        <dbReference type="EMBL" id="NYI72332.1"/>
    </source>
</evidence>
<feature type="transmembrane region" description="Helical" evidence="1">
    <location>
        <begin position="167"/>
        <end position="191"/>
    </location>
</feature>
<reference evidence="2 3" key="1">
    <citation type="submission" date="2020-07" db="EMBL/GenBank/DDBJ databases">
        <title>Sequencing the genomes of 1000 actinobacteria strains.</title>
        <authorList>
            <person name="Klenk H.-P."/>
        </authorList>
    </citation>
    <scope>NUCLEOTIDE SEQUENCE [LARGE SCALE GENOMIC DNA]</scope>
    <source>
        <strain evidence="2 3">DSM 103164</strain>
    </source>
</reference>
<keyword evidence="1" id="KW-0472">Membrane</keyword>
<keyword evidence="1" id="KW-0812">Transmembrane</keyword>
<dbReference type="EMBL" id="JACBZS010000001">
    <property type="protein sequence ID" value="NYI72332.1"/>
    <property type="molecule type" value="Genomic_DNA"/>
</dbReference>
<organism evidence="2 3">
    <name type="scientific">Naumannella cuiyingiana</name>
    <dbReference type="NCBI Taxonomy" id="1347891"/>
    <lineage>
        <taxon>Bacteria</taxon>
        <taxon>Bacillati</taxon>
        <taxon>Actinomycetota</taxon>
        <taxon>Actinomycetes</taxon>
        <taxon>Propionibacteriales</taxon>
        <taxon>Propionibacteriaceae</taxon>
        <taxon>Naumannella</taxon>
    </lineage>
</organism>
<dbReference type="InterPro" id="IPR034804">
    <property type="entry name" value="SQR/QFR_C/D"/>
</dbReference>
<dbReference type="CDD" id="cd03498">
    <property type="entry name" value="SQR_TypeB_2_TM"/>
    <property type="match status" value="1"/>
</dbReference>
<dbReference type="InterPro" id="IPR011138">
    <property type="entry name" value="Cytochrome_b-558"/>
</dbReference>
<feature type="transmembrane region" description="Helical" evidence="1">
    <location>
        <begin position="21"/>
        <end position="45"/>
    </location>
</feature>
<dbReference type="Proteomes" id="UP000527616">
    <property type="component" value="Unassembled WGS sequence"/>
</dbReference>
<feature type="transmembrane region" description="Helical" evidence="1">
    <location>
        <begin position="127"/>
        <end position="147"/>
    </location>
</feature>
<evidence type="ECO:0000256" key="1">
    <source>
        <dbReference type="SAM" id="Phobius"/>
    </source>
</evidence>
<name>A0A7Z0DB88_9ACTN</name>
<dbReference type="GO" id="GO:0016020">
    <property type="term" value="C:membrane"/>
    <property type="evidence" value="ECO:0007669"/>
    <property type="project" value="InterPro"/>
</dbReference>
<keyword evidence="3" id="KW-1185">Reference proteome</keyword>
<accession>A0A7Z0DB88</accession>
<dbReference type="SUPFAM" id="SSF81343">
    <property type="entry name" value="Fumarate reductase respiratory complex transmembrane subunits"/>
    <property type="match status" value="1"/>
</dbReference>
<comment type="caution">
    <text evidence="2">The sequence shown here is derived from an EMBL/GenBank/DDBJ whole genome shotgun (WGS) entry which is preliminary data.</text>
</comment>
<dbReference type="AlphaFoldDB" id="A0A7Z0DB88"/>
<feature type="transmembrane region" description="Helical" evidence="1">
    <location>
        <begin position="65"/>
        <end position="88"/>
    </location>
</feature>